<reference evidence="1 2" key="1">
    <citation type="journal article" date="2018" name="Front. Plant Sci.">
        <title>Red Clover (Trifolium pratense) and Zigzag Clover (T. medium) - A Picture of Genomic Similarities and Differences.</title>
        <authorList>
            <person name="Dluhosova J."/>
            <person name="Istvanek J."/>
            <person name="Nedelnik J."/>
            <person name="Repkova J."/>
        </authorList>
    </citation>
    <scope>NUCLEOTIDE SEQUENCE [LARGE SCALE GENOMIC DNA]</scope>
    <source>
        <strain evidence="2">cv. 10/8</strain>
        <tissue evidence="1">Leaf</tissue>
    </source>
</reference>
<name>A0A392W8W4_9FABA</name>
<keyword evidence="2" id="KW-1185">Reference proteome</keyword>
<keyword evidence="1" id="KW-0378">Hydrolase</keyword>
<evidence type="ECO:0000313" key="1">
    <source>
        <dbReference type="EMBL" id="MCI95305.1"/>
    </source>
</evidence>
<protein>
    <submittedName>
        <fullName evidence="1">Subtilisin-like protease-like</fullName>
    </submittedName>
</protein>
<accession>A0A392W8W4</accession>
<organism evidence="1 2">
    <name type="scientific">Trifolium medium</name>
    <dbReference type="NCBI Taxonomy" id="97028"/>
    <lineage>
        <taxon>Eukaryota</taxon>
        <taxon>Viridiplantae</taxon>
        <taxon>Streptophyta</taxon>
        <taxon>Embryophyta</taxon>
        <taxon>Tracheophyta</taxon>
        <taxon>Spermatophyta</taxon>
        <taxon>Magnoliopsida</taxon>
        <taxon>eudicotyledons</taxon>
        <taxon>Gunneridae</taxon>
        <taxon>Pentapetalae</taxon>
        <taxon>rosids</taxon>
        <taxon>fabids</taxon>
        <taxon>Fabales</taxon>
        <taxon>Fabaceae</taxon>
        <taxon>Papilionoideae</taxon>
        <taxon>50 kb inversion clade</taxon>
        <taxon>NPAAA clade</taxon>
        <taxon>Hologalegina</taxon>
        <taxon>IRL clade</taxon>
        <taxon>Trifolieae</taxon>
        <taxon>Trifolium</taxon>
    </lineage>
</organism>
<sequence>DWSPAAIRSAMMTTSDILDNNTKKPIKDIGKGIKVATPLSLGAGHIQGFKLRLRSRMW</sequence>
<proteinExistence type="predicted"/>
<dbReference type="GO" id="GO:0004252">
    <property type="term" value="F:serine-type endopeptidase activity"/>
    <property type="evidence" value="ECO:0007669"/>
    <property type="project" value="InterPro"/>
</dbReference>
<dbReference type="EMBL" id="LXQA011382960">
    <property type="protein sequence ID" value="MCI95305.1"/>
    <property type="molecule type" value="Genomic_DNA"/>
</dbReference>
<evidence type="ECO:0000313" key="2">
    <source>
        <dbReference type="Proteomes" id="UP000265520"/>
    </source>
</evidence>
<dbReference type="Proteomes" id="UP000265520">
    <property type="component" value="Unassembled WGS sequence"/>
</dbReference>
<dbReference type="Gene3D" id="3.40.50.200">
    <property type="entry name" value="Peptidase S8/S53 domain"/>
    <property type="match status" value="1"/>
</dbReference>
<dbReference type="AlphaFoldDB" id="A0A392W8W4"/>
<keyword evidence="1" id="KW-0645">Protease</keyword>
<dbReference type="InterPro" id="IPR036852">
    <property type="entry name" value="Peptidase_S8/S53_dom_sf"/>
</dbReference>
<comment type="caution">
    <text evidence="1">The sequence shown here is derived from an EMBL/GenBank/DDBJ whole genome shotgun (WGS) entry which is preliminary data.</text>
</comment>
<dbReference type="GO" id="GO:0006508">
    <property type="term" value="P:proteolysis"/>
    <property type="evidence" value="ECO:0007669"/>
    <property type="project" value="UniProtKB-KW"/>
</dbReference>
<feature type="non-terminal residue" evidence="1">
    <location>
        <position position="1"/>
    </location>
</feature>